<keyword evidence="4" id="KW-0862">Zinc</keyword>
<feature type="signal peptide" evidence="6">
    <location>
        <begin position="1"/>
        <end position="22"/>
    </location>
</feature>
<dbReference type="AlphaFoldDB" id="A0A2P6PGT9"/>
<evidence type="ECO:0000313" key="10">
    <source>
        <dbReference type="EMBL" id="PRQ21129.1"/>
    </source>
</evidence>
<evidence type="ECO:0000256" key="4">
    <source>
        <dbReference type="ARBA" id="ARBA00022833"/>
    </source>
</evidence>
<evidence type="ECO:0000259" key="7">
    <source>
        <dbReference type="Pfam" id="PF07227"/>
    </source>
</evidence>
<dbReference type="GO" id="GO:0008270">
    <property type="term" value="F:zinc ion binding"/>
    <property type="evidence" value="ECO:0007669"/>
    <property type="project" value="UniProtKB-KW"/>
</dbReference>
<dbReference type="Pfam" id="PF23380">
    <property type="entry name" value="VIN3_C"/>
    <property type="match status" value="1"/>
</dbReference>
<dbReference type="GO" id="GO:0010048">
    <property type="term" value="P:vernalization response"/>
    <property type="evidence" value="ECO:0007669"/>
    <property type="project" value="InterPro"/>
</dbReference>
<dbReference type="CDD" id="cd15521">
    <property type="entry name" value="PHD_VIN3_plant"/>
    <property type="match status" value="1"/>
</dbReference>
<dbReference type="InterPro" id="IPR032881">
    <property type="entry name" value="Oberon-like_PHD"/>
</dbReference>
<feature type="domain" description="Oberon-like PHD finger" evidence="7">
    <location>
        <begin position="185"/>
        <end position="305"/>
    </location>
</feature>
<feature type="chain" id="PRO_5015184598" evidence="6">
    <location>
        <begin position="23"/>
        <end position="666"/>
    </location>
</feature>
<keyword evidence="11" id="KW-1185">Reference proteome</keyword>
<dbReference type="Pfam" id="PF07227">
    <property type="entry name" value="PHD_Oberon"/>
    <property type="match status" value="1"/>
</dbReference>
<keyword evidence="3" id="KW-0863">Zinc-finger</keyword>
<gene>
    <name evidence="10" type="ORF">RchiOBHm_Chr7g0235781</name>
</gene>
<comment type="subcellular location">
    <subcellularLocation>
        <location evidence="1">Nucleus</location>
    </subcellularLocation>
</comment>
<dbReference type="OMA" id="GDAYCKR"/>
<reference evidence="10 11" key="1">
    <citation type="journal article" date="2018" name="Nat. Genet.">
        <title>The Rosa genome provides new insights in the design of modern roses.</title>
        <authorList>
            <person name="Bendahmane M."/>
        </authorList>
    </citation>
    <scope>NUCLEOTIDE SEQUENCE [LARGE SCALE GENOMIC DNA]</scope>
    <source>
        <strain evidence="11">cv. Old Blush</strain>
    </source>
</reference>
<evidence type="ECO:0000259" key="9">
    <source>
        <dbReference type="Pfam" id="PF23380"/>
    </source>
</evidence>
<evidence type="ECO:0000256" key="1">
    <source>
        <dbReference type="ARBA" id="ARBA00004123"/>
    </source>
</evidence>
<dbReference type="STRING" id="74649.A0A2P6PGT9"/>
<feature type="domain" description="VIN3-like C-terminal" evidence="9">
    <location>
        <begin position="575"/>
        <end position="645"/>
    </location>
</feature>
<evidence type="ECO:0000256" key="2">
    <source>
        <dbReference type="ARBA" id="ARBA00022723"/>
    </source>
</evidence>
<dbReference type="GO" id="GO:0040029">
    <property type="term" value="P:epigenetic regulation of gene expression"/>
    <property type="evidence" value="ECO:0007669"/>
    <property type="project" value="InterPro"/>
</dbReference>
<evidence type="ECO:0000256" key="3">
    <source>
        <dbReference type="ARBA" id="ARBA00022771"/>
    </source>
</evidence>
<dbReference type="InterPro" id="IPR056990">
    <property type="entry name" value="VIN3-like_C"/>
</dbReference>
<evidence type="ECO:0000313" key="11">
    <source>
        <dbReference type="Proteomes" id="UP000238479"/>
    </source>
</evidence>
<proteinExistence type="predicted"/>
<comment type="caution">
    <text evidence="10">The sequence shown here is derived from an EMBL/GenBank/DDBJ whole genome shotgun (WGS) entry which is preliminary data.</text>
</comment>
<name>A0A2P6PGT9_ROSCH</name>
<sequence length="666" mass="75216">MPLFLSLSLSLSLCLSPHENSAVNLSGDKNRVFGSVVNMKDDPEEKASGMHSAFSGFVLDPEKCSRLSLGEKRELVHEIAQWTKEAPEMLSSFSRKELVEMICAELGEERKYRGYTKPRLIDRLLKSVSEKSKSNTNSNPAFSPVKVEIGKKRKQSTEASFQPFTDQGRVSMVTSKEEHAKFQLCQNAACRAPLSSEQSFCKRCSCCICHLFDDNKDPSLWLTCDSDIVDENGPCGMSCHLECALKHERAGIVKNGCCRQLDGSFYCIACGKVNDLMRTWRKQLVIAKEARRVDALCLRISLSHKILLHTKKYQKLQNIVETAIKSLNDEVGPLEQVCGKMARGIVNRLSCGADVQKLCVSAVESFDSMFSDPCSVHMEKKELPTCCIQFEESSPSSVIIVLEYEDHLFNNFLGCRLWHRKSDEKDYPDQPSFIVLRPEKKFAIADLHPATEYFCKVSLFSNTQTLGVWEAKWVTPALYDSFVALEKQTGEENTVIGQILSQEESTNSSDIKGDRPVKFQSSNGINKNQKKGLYPLPRSMETASLIKEAASPLTPCKSNGIREAPSIKCTKRVEESDYEYSVRAIKWLEHEGHIDEDFRVKFLTWFSLKATMQERRVVRVYVDTFIDDPSSLAGQLIHTFVEEICFQPKEYQFLSLGLTQGCDIKF</sequence>
<dbReference type="Gramene" id="PRQ21129">
    <property type="protein sequence ID" value="PRQ21129"/>
    <property type="gene ID" value="RchiOBHm_Chr7g0235781"/>
</dbReference>
<evidence type="ECO:0000259" key="8">
    <source>
        <dbReference type="Pfam" id="PF23376"/>
    </source>
</evidence>
<dbReference type="PANTHER" id="PTHR46286:SF6">
    <property type="entry name" value="OS08G0220600 PROTEIN"/>
    <property type="match status" value="1"/>
</dbReference>
<keyword evidence="2" id="KW-0479">Metal-binding</keyword>
<dbReference type="InterPro" id="IPR044514">
    <property type="entry name" value="VIN3-like"/>
</dbReference>
<feature type="domain" description="VIN3-like fibronectin type-III" evidence="8">
    <location>
        <begin position="388"/>
        <end position="475"/>
    </location>
</feature>
<organism evidence="10 11">
    <name type="scientific">Rosa chinensis</name>
    <name type="common">China rose</name>
    <dbReference type="NCBI Taxonomy" id="74649"/>
    <lineage>
        <taxon>Eukaryota</taxon>
        <taxon>Viridiplantae</taxon>
        <taxon>Streptophyta</taxon>
        <taxon>Embryophyta</taxon>
        <taxon>Tracheophyta</taxon>
        <taxon>Spermatophyta</taxon>
        <taxon>Magnoliopsida</taxon>
        <taxon>eudicotyledons</taxon>
        <taxon>Gunneridae</taxon>
        <taxon>Pentapetalae</taxon>
        <taxon>rosids</taxon>
        <taxon>fabids</taxon>
        <taxon>Rosales</taxon>
        <taxon>Rosaceae</taxon>
        <taxon>Rosoideae</taxon>
        <taxon>Rosoideae incertae sedis</taxon>
        <taxon>Rosa</taxon>
    </lineage>
</organism>
<dbReference type="GO" id="GO:0005634">
    <property type="term" value="C:nucleus"/>
    <property type="evidence" value="ECO:0007669"/>
    <property type="project" value="UniProtKB-SubCell"/>
</dbReference>
<dbReference type="Pfam" id="PF23376">
    <property type="entry name" value="Fn3_VIN3"/>
    <property type="match status" value="1"/>
</dbReference>
<evidence type="ECO:0000256" key="6">
    <source>
        <dbReference type="SAM" id="SignalP"/>
    </source>
</evidence>
<dbReference type="PANTHER" id="PTHR46286">
    <property type="entry name" value="VIN3-LIKE PROTEIN 2-RELATED"/>
    <property type="match status" value="1"/>
</dbReference>
<keyword evidence="5" id="KW-0539">Nucleus</keyword>
<dbReference type="EMBL" id="PDCK01000045">
    <property type="protein sequence ID" value="PRQ21129.1"/>
    <property type="molecule type" value="Genomic_DNA"/>
</dbReference>
<evidence type="ECO:0000256" key="5">
    <source>
        <dbReference type="ARBA" id="ARBA00023242"/>
    </source>
</evidence>
<dbReference type="InterPro" id="IPR058585">
    <property type="entry name" value="Fn3_VIN3"/>
</dbReference>
<accession>A0A2P6PGT9</accession>
<dbReference type="Proteomes" id="UP000238479">
    <property type="component" value="Chromosome 7"/>
</dbReference>
<keyword evidence="6" id="KW-0732">Signal</keyword>
<protein>
    <submittedName>
        <fullName evidence="10">Putative oberon, PHD finger domain-containing protein</fullName>
    </submittedName>
</protein>